<dbReference type="SUPFAM" id="SSF56219">
    <property type="entry name" value="DNase I-like"/>
    <property type="match status" value="1"/>
</dbReference>
<sequence>MVVGAGWSGWWCIFVVVLVGGWLLVSSLCGNSPGFVRSSLTVLVKGLCVLLVDGDLESGRLPLCCFWVVFGMGYLGPKFTWSNKREGTQFTKERLDRAVVNPSFLSVFSACVVQVLPVITSDHNPLLINCSIQHDTGDFHRPKLFRYEATWSGKQDCKKIVEDAWSLPRVLRHPFRWFKEGLERCRVNLQSWATRSAGAQRAELKCNMQKLLRLQKTNRGELNELFLASTVKKEVIDGGAYGSVVATVAKALQAG</sequence>
<evidence type="ECO:0000313" key="2">
    <source>
        <dbReference type="EMBL" id="CAI9784323.1"/>
    </source>
</evidence>
<feature type="transmembrane region" description="Helical" evidence="1">
    <location>
        <begin position="98"/>
        <end position="119"/>
    </location>
</feature>
<evidence type="ECO:0008006" key="4">
    <source>
        <dbReference type="Google" id="ProtNLM"/>
    </source>
</evidence>
<keyword evidence="1" id="KW-0472">Membrane</keyword>
<accession>A0AAD2AAN4</accession>
<evidence type="ECO:0000313" key="3">
    <source>
        <dbReference type="Proteomes" id="UP000834106"/>
    </source>
</evidence>
<dbReference type="Proteomes" id="UP000834106">
    <property type="component" value="Chromosome 20"/>
</dbReference>
<protein>
    <recommendedName>
        <fullName evidence="4">Endonuclease/exonuclease/phosphatase domain-containing protein</fullName>
    </recommendedName>
</protein>
<keyword evidence="1" id="KW-0812">Transmembrane</keyword>
<dbReference type="PANTHER" id="PTHR33710:SF77">
    <property type="entry name" value="DNASE I-LIKE SUPERFAMILY PROTEIN"/>
    <property type="match status" value="1"/>
</dbReference>
<keyword evidence="3" id="KW-1185">Reference proteome</keyword>
<gene>
    <name evidence="2" type="ORF">FPE_LOCUS31753</name>
</gene>
<keyword evidence="1" id="KW-1133">Transmembrane helix</keyword>
<dbReference type="AlphaFoldDB" id="A0AAD2AAN4"/>
<feature type="transmembrane region" description="Helical" evidence="1">
    <location>
        <begin position="6"/>
        <end position="25"/>
    </location>
</feature>
<dbReference type="PANTHER" id="PTHR33710">
    <property type="entry name" value="BNAC02G09200D PROTEIN"/>
    <property type="match status" value="1"/>
</dbReference>
<evidence type="ECO:0000256" key="1">
    <source>
        <dbReference type="SAM" id="Phobius"/>
    </source>
</evidence>
<name>A0AAD2AAN4_9LAMI</name>
<dbReference type="InterPro" id="IPR036691">
    <property type="entry name" value="Endo/exonu/phosph_ase_sf"/>
</dbReference>
<dbReference type="Gene3D" id="3.60.10.10">
    <property type="entry name" value="Endonuclease/exonuclease/phosphatase"/>
    <property type="match status" value="1"/>
</dbReference>
<feature type="transmembrane region" description="Helical" evidence="1">
    <location>
        <begin position="58"/>
        <end position="77"/>
    </location>
</feature>
<organism evidence="2 3">
    <name type="scientific">Fraxinus pennsylvanica</name>
    <dbReference type="NCBI Taxonomy" id="56036"/>
    <lineage>
        <taxon>Eukaryota</taxon>
        <taxon>Viridiplantae</taxon>
        <taxon>Streptophyta</taxon>
        <taxon>Embryophyta</taxon>
        <taxon>Tracheophyta</taxon>
        <taxon>Spermatophyta</taxon>
        <taxon>Magnoliopsida</taxon>
        <taxon>eudicotyledons</taxon>
        <taxon>Gunneridae</taxon>
        <taxon>Pentapetalae</taxon>
        <taxon>asterids</taxon>
        <taxon>lamiids</taxon>
        <taxon>Lamiales</taxon>
        <taxon>Oleaceae</taxon>
        <taxon>Oleeae</taxon>
        <taxon>Fraxinus</taxon>
    </lineage>
</organism>
<reference evidence="2" key="1">
    <citation type="submission" date="2023-05" db="EMBL/GenBank/DDBJ databases">
        <authorList>
            <person name="Huff M."/>
        </authorList>
    </citation>
    <scope>NUCLEOTIDE SEQUENCE</scope>
</reference>
<proteinExistence type="predicted"/>
<dbReference type="EMBL" id="OU503055">
    <property type="protein sequence ID" value="CAI9784323.1"/>
    <property type="molecule type" value="Genomic_DNA"/>
</dbReference>